<proteinExistence type="predicted"/>
<dbReference type="Proteomes" id="UP000076489">
    <property type="component" value="Unassembled WGS sequence"/>
</dbReference>
<reference evidence="2" key="1">
    <citation type="submission" date="2016-03" db="EMBL/GenBank/DDBJ databases">
        <authorList>
            <person name="Ray J."/>
            <person name="Price M."/>
            <person name="Deutschbauer A."/>
        </authorList>
    </citation>
    <scope>NUCLEOTIDE SEQUENCE [LARGE SCALE GENOMIC DNA]</scope>
    <source>
        <strain evidence="2">FW300-N1B4</strain>
    </source>
</reference>
<dbReference type="AlphaFoldDB" id="A0A166QMA4"/>
<protein>
    <submittedName>
        <fullName evidence="1">Uncharacterized protein</fullName>
    </submittedName>
</protein>
<gene>
    <name evidence="1" type="ORF">A1D17_02945</name>
</gene>
<dbReference type="EMBL" id="LUKJ01000002">
    <property type="protein sequence ID" value="KZN20514.1"/>
    <property type="molecule type" value="Genomic_DNA"/>
</dbReference>
<sequence length="106" mass="11779">MDIPQHQSAYVGYEAIDLKLSSLLSEGLIDERQYAQSWSILSGLACHVGTSKIKPGQPRTGYVLPEKFETITMELEQTELDGMRVILSGGLSRAVIRAFSYMNRKG</sequence>
<comment type="caution">
    <text evidence="1">The sequence shown here is derived from an EMBL/GenBank/DDBJ whole genome shotgun (WGS) entry which is preliminary data.</text>
</comment>
<accession>A0A166QMA4</accession>
<reference evidence="1 2" key="2">
    <citation type="journal article" date="2018" name="Nature">
        <title>Mutant phenotypes for thousands of bacterial genes of unknown function.</title>
        <authorList>
            <person name="Price M.N."/>
            <person name="Wetmore K.M."/>
            <person name="Waters R.J."/>
            <person name="Callaghan M."/>
            <person name="Ray J."/>
            <person name="Liu H."/>
            <person name="Kuehl J.V."/>
            <person name="Melnyk R.A."/>
            <person name="Lamson J.S."/>
            <person name="Suh Y."/>
            <person name="Carlson H.K."/>
            <person name="Esquivel Z."/>
            <person name="Sadeeshkumar H."/>
            <person name="Chakraborty R."/>
            <person name="Zane G.M."/>
            <person name="Rubin B.E."/>
            <person name="Wall J.D."/>
            <person name="Visel A."/>
            <person name="Bristow J."/>
            <person name="Blow M.J."/>
            <person name="Arkin A.P."/>
            <person name="Deutschbauer A.M."/>
        </authorList>
    </citation>
    <scope>NUCLEOTIDE SEQUENCE [LARGE SCALE GENOMIC DNA]</scope>
    <source>
        <strain evidence="1 2">FW300-N1B4</strain>
    </source>
</reference>
<organism evidence="1 2">
    <name type="scientific">Pseudomonas fluorescens</name>
    <dbReference type="NCBI Taxonomy" id="294"/>
    <lineage>
        <taxon>Bacteria</taxon>
        <taxon>Pseudomonadati</taxon>
        <taxon>Pseudomonadota</taxon>
        <taxon>Gammaproteobacteria</taxon>
        <taxon>Pseudomonadales</taxon>
        <taxon>Pseudomonadaceae</taxon>
        <taxon>Pseudomonas</taxon>
    </lineage>
</organism>
<dbReference type="RefSeq" id="WP_063340561.1">
    <property type="nucleotide sequence ID" value="NZ_LUKJ01000002.1"/>
</dbReference>
<evidence type="ECO:0000313" key="1">
    <source>
        <dbReference type="EMBL" id="KZN20514.1"/>
    </source>
</evidence>
<name>A0A166QMA4_PSEFL</name>
<evidence type="ECO:0000313" key="2">
    <source>
        <dbReference type="Proteomes" id="UP000076489"/>
    </source>
</evidence>